<dbReference type="STRING" id="154538.A0A1M2VIT3"/>
<keyword evidence="5" id="KW-1015">Disulfide bond</keyword>
<dbReference type="PANTHER" id="PTHR33938:SF15">
    <property type="entry name" value="FERULOYL ESTERASE B-RELATED"/>
    <property type="match status" value="1"/>
</dbReference>
<keyword evidence="4 7" id="KW-0378">Hydrolase</keyword>
<dbReference type="AlphaFoldDB" id="A0A1M2VIT3"/>
<evidence type="ECO:0000256" key="2">
    <source>
        <dbReference type="ARBA" id="ARBA00022651"/>
    </source>
</evidence>
<dbReference type="GO" id="GO:0045493">
    <property type="term" value="P:xylan catabolic process"/>
    <property type="evidence" value="ECO:0007669"/>
    <property type="project" value="UniProtKB-KW"/>
</dbReference>
<evidence type="ECO:0000313" key="9">
    <source>
        <dbReference type="Proteomes" id="UP000184267"/>
    </source>
</evidence>
<proteinExistence type="inferred from homology"/>
<comment type="catalytic activity">
    <reaction evidence="6">
        <text>feruloyl-polysaccharide + H2O = ferulate + polysaccharide.</text>
        <dbReference type="EC" id="3.1.1.73"/>
    </reaction>
</comment>
<reference evidence="8 9" key="1">
    <citation type="submission" date="2016-10" db="EMBL/GenBank/DDBJ databases">
        <title>Genome sequence of the basidiomycete white-rot fungus Trametes pubescens.</title>
        <authorList>
            <person name="Makela M.R."/>
            <person name="Granchi Z."/>
            <person name="Peng M."/>
            <person name="De Vries R.P."/>
            <person name="Grigoriev I."/>
            <person name="Riley R."/>
            <person name="Hilden K."/>
        </authorList>
    </citation>
    <scope>NUCLEOTIDE SEQUENCE [LARGE SCALE GENOMIC DNA]</scope>
    <source>
        <strain evidence="8 9">FBCC735</strain>
    </source>
</reference>
<comment type="similarity">
    <text evidence="7">Belongs to the tannase family.</text>
</comment>
<dbReference type="PANTHER" id="PTHR33938">
    <property type="entry name" value="FERULOYL ESTERASE B-RELATED"/>
    <property type="match status" value="1"/>
</dbReference>
<dbReference type="EC" id="3.1.1.-" evidence="7"/>
<evidence type="ECO:0000256" key="7">
    <source>
        <dbReference type="RuleBase" id="RU361238"/>
    </source>
</evidence>
<dbReference type="OrthoDB" id="2748701at2759"/>
<dbReference type="Proteomes" id="UP000184267">
    <property type="component" value="Unassembled WGS sequence"/>
</dbReference>
<name>A0A1M2VIT3_TRAPU</name>
<protein>
    <recommendedName>
        <fullName evidence="7">Carboxylic ester hydrolase</fullName>
        <ecNumber evidence="7">3.1.1.-</ecNumber>
    </recommendedName>
</protein>
<dbReference type="InterPro" id="IPR011118">
    <property type="entry name" value="Tannase/feruloyl_esterase"/>
</dbReference>
<keyword evidence="2" id="KW-0858">Xylan degradation</keyword>
<evidence type="ECO:0000313" key="8">
    <source>
        <dbReference type="EMBL" id="OJT07480.1"/>
    </source>
</evidence>
<comment type="caution">
    <text evidence="8">The sequence shown here is derived from an EMBL/GenBank/DDBJ whole genome shotgun (WGS) entry which is preliminary data.</text>
</comment>
<dbReference type="EMBL" id="MNAD01001172">
    <property type="protein sequence ID" value="OJT07480.1"/>
    <property type="molecule type" value="Genomic_DNA"/>
</dbReference>
<gene>
    <name evidence="8" type="ORF">TRAPUB_1665</name>
</gene>
<keyword evidence="2" id="KW-0624">Polysaccharide degradation</keyword>
<keyword evidence="9" id="KW-1185">Reference proteome</keyword>
<keyword evidence="2" id="KW-0119">Carbohydrate metabolism</keyword>
<dbReference type="Pfam" id="PF07519">
    <property type="entry name" value="Tannase"/>
    <property type="match status" value="1"/>
</dbReference>
<evidence type="ECO:0000256" key="6">
    <source>
        <dbReference type="ARBA" id="ARBA00034075"/>
    </source>
</evidence>
<evidence type="ECO:0000256" key="4">
    <source>
        <dbReference type="ARBA" id="ARBA00022801"/>
    </source>
</evidence>
<evidence type="ECO:0000256" key="5">
    <source>
        <dbReference type="ARBA" id="ARBA00023157"/>
    </source>
</evidence>
<sequence length="704" mass="77884">MSHHESWAAHMSLNVLPETSSRFIPESTWINVIAPEVMRHFRPEVLTCAPGQNKSTCLTGDQIGALHRIYTDYYEADQTYIFGGYQPGGEKLYPTGLVGSTTFPLVQDWFRFFVLNDTQWTPDLYNASLIAVAEQVNPGQTDAISPKLTAFASAPHNGKVLHYIGWADQLISPGYSLHYYETVHAFAQENSTLAIDDFYRLFPGGEAANAFGAESQLPSLSLDAEHNILAAMVRWVEEGVAPSKVVGVKYKDDLPANGIAFTRPICKIASRPSWQECDCGNKFIRIAQAQAAALEAAKKQCQVPLFPTNVLDSALSLSLPPHLLMDSLPVETLQQIFEHACTDGGSTGNALSLTSKHIRAAARRARFHTLRIAVDSNKFPEFIGLFERECNRGRNERPRVRHLHLTLASVPFIHPDIRALLAKWRNPQPCPPSHIEAGQSLHSLAVLPPEGAPLLPPPLTRSQEYALQELVRLVAPDLWSLVIHAVPYGLPDHFQSPILKHTFPLLREVALIGLPGPARLLLANAKLSPIFPQATHIYLSPRLNSHDLHLSSWFALAPRVTHLHVSGIQSQHHVQQLAEAVGVHVQINMFTGVTTPSDSPLPRSETPRTYPSVHCLLMEPAEKPTGRKCGNFALAQVAMRNGLSDIVRECRRPDVDIQAALLERPDTVPYVQHAKVLEHQWVERVGGGEGWWKGLELDRGACQG</sequence>
<keyword evidence="3" id="KW-0732">Signal</keyword>
<dbReference type="GO" id="GO:0030600">
    <property type="term" value="F:feruloyl esterase activity"/>
    <property type="evidence" value="ECO:0007669"/>
    <property type="project" value="UniProtKB-EC"/>
</dbReference>
<evidence type="ECO:0000256" key="3">
    <source>
        <dbReference type="ARBA" id="ARBA00022729"/>
    </source>
</evidence>
<keyword evidence="1" id="KW-0719">Serine esterase</keyword>
<organism evidence="8 9">
    <name type="scientific">Trametes pubescens</name>
    <name type="common">White-rot fungus</name>
    <dbReference type="NCBI Taxonomy" id="154538"/>
    <lineage>
        <taxon>Eukaryota</taxon>
        <taxon>Fungi</taxon>
        <taxon>Dikarya</taxon>
        <taxon>Basidiomycota</taxon>
        <taxon>Agaricomycotina</taxon>
        <taxon>Agaricomycetes</taxon>
        <taxon>Polyporales</taxon>
        <taxon>Polyporaceae</taxon>
        <taxon>Trametes</taxon>
    </lineage>
</organism>
<evidence type="ECO:0000256" key="1">
    <source>
        <dbReference type="ARBA" id="ARBA00022487"/>
    </source>
</evidence>
<accession>A0A1M2VIT3</accession>